<feature type="transmembrane region" description="Helical" evidence="1">
    <location>
        <begin position="67"/>
        <end position="87"/>
    </location>
</feature>
<proteinExistence type="predicted"/>
<dbReference type="EMBL" id="JBBPHU010000001">
    <property type="protein sequence ID" value="KAK7523660.1"/>
    <property type="molecule type" value="Genomic_DNA"/>
</dbReference>
<keyword evidence="1" id="KW-0812">Transmembrane</keyword>
<keyword evidence="1" id="KW-1133">Transmembrane helix</keyword>
<keyword evidence="2" id="KW-0732">Signal</keyword>
<feature type="signal peptide" evidence="2">
    <location>
        <begin position="1"/>
        <end position="27"/>
    </location>
</feature>
<keyword evidence="1" id="KW-0472">Membrane</keyword>
<protein>
    <submittedName>
        <fullName evidence="3">Uncharacterized protein</fullName>
    </submittedName>
</protein>
<comment type="caution">
    <text evidence="3">The sequence shown here is derived from an EMBL/GenBank/DDBJ whole genome shotgun (WGS) entry which is preliminary data.</text>
</comment>
<name>A0ABR1KXT0_9PEZI</name>
<accession>A0ABR1KXT0</accession>
<evidence type="ECO:0000256" key="1">
    <source>
        <dbReference type="SAM" id="Phobius"/>
    </source>
</evidence>
<evidence type="ECO:0000313" key="4">
    <source>
        <dbReference type="Proteomes" id="UP001363622"/>
    </source>
</evidence>
<organism evidence="3 4">
    <name type="scientific">Phyllosticta citriasiana</name>
    <dbReference type="NCBI Taxonomy" id="595635"/>
    <lineage>
        <taxon>Eukaryota</taxon>
        <taxon>Fungi</taxon>
        <taxon>Dikarya</taxon>
        <taxon>Ascomycota</taxon>
        <taxon>Pezizomycotina</taxon>
        <taxon>Dothideomycetes</taxon>
        <taxon>Dothideomycetes incertae sedis</taxon>
        <taxon>Botryosphaeriales</taxon>
        <taxon>Phyllostictaceae</taxon>
        <taxon>Phyllosticta</taxon>
    </lineage>
</organism>
<evidence type="ECO:0000256" key="2">
    <source>
        <dbReference type="SAM" id="SignalP"/>
    </source>
</evidence>
<gene>
    <name evidence="3" type="ORF">IWZ03DRAFT_8483</name>
</gene>
<keyword evidence="4" id="KW-1185">Reference proteome</keyword>
<dbReference type="Proteomes" id="UP001363622">
    <property type="component" value="Unassembled WGS sequence"/>
</dbReference>
<feature type="chain" id="PRO_5046539255" evidence="2">
    <location>
        <begin position="28"/>
        <end position="108"/>
    </location>
</feature>
<evidence type="ECO:0000313" key="3">
    <source>
        <dbReference type="EMBL" id="KAK7523660.1"/>
    </source>
</evidence>
<reference evidence="3 4" key="1">
    <citation type="submission" date="2024-04" db="EMBL/GenBank/DDBJ databases">
        <title>Phyllosticta paracitricarpa is synonymous to the EU quarantine fungus P. citricarpa based on phylogenomic analyses.</title>
        <authorList>
            <consortium name="Lawrence Berkeley National Laboratory"/>
            <person name="Van Ingen-Buijs V.A."/>
            <person name="Van Westerhoven A.C."/>
            <person name="Haridas S."/>
            <person name="Skiadas P."/>
            <person name="Martin F."/>
            <person name="Groenewald J.Z."/>
            <person name="Crous P.W."/>
            <person name="Seidl M.F."/>
        </authorList>
    </citation>
    <scope>NUCLEOTIDE SEQUENCE [LARGE SCALE GENOMIC DNA]</scope>
    <source>
        <strain evidence="3 4">CBS 123371</strain>
    </source>
</reference>
<sequence length="108" mass="11096">MAASKTSSYSTVFALVAVAMMAQGVAAEAATATSTTSSTTSTSTSLTPCPSNCTIFTSSSAASLTGAGFFLLFLIAGAINFSALIFMNKQDEAKYKIQLANAKMQQQV</sequence>